<evidence type="ECO:0000313" key="1">
    <source>
        <dbReference type="EMBL" id="KKL59368.1"/>
    </source>
</evidence>
<organism evidence="1">
    <name type="scientific">marine sediment metagenome</name>
    <dbReference type="NCBI Taxonomy" id="412755"/>
    <lineage>
        <taxon>unclassified sequences</taxon>
        <taxon>metagenomes</taxon>
        <taxon>ecological metagenomes</taxon>
    </lineage>
</organism>
<reference evidence="1" key="1">
    <citation type="journal article" date="2015" name="Nature">
        <title>Complex archaea that bridge the gap between prokaryotes and eukaryotes.</title>
        <authorList>
            <person name="Spang A."/>
            <person name="Saw J.H."/>
            <person name="Jorgensen S.L."/>
            <person name="Zaremba-Niedzwiedzka K."/>
            <person name="Martijn J."/>
            <person name="Lind A.E."/>
            <person name="van Eijk R."/>
            <person name="Schleper C."/>
            <person name="Guy L."/>
            <person name="Ettema T.J."/>
        </authorList>
    </citation>
    <scope>NUCLEOTIDE SEQUENCE</scope>
</reference>
<name>A0A0F9DCC1_9ZZZZ</name>
<dbReference type="EMBL" id="LAZR01029510">
    <property type="protein sequence ID" value="KKL59368.1"/>
    <property type="molecule type" value="Genomic_DNA"/>
</dbReference>
<sequence length="143" mass="16259">MSEGMEKHIQKMPLDDIVKVCIYHINKDILNRKETPALFYEFRDHLRKAIISVPDPSEGGSPMPQLFFMLEDFTQGVSRLIVSISSITPTILGKAAGLSEDQVSLIRRGVEDHMIGLVEQMLRKLVLDDHIEYDNFRSTKEGS</sequence>
<accession>A0A0F9DCC1</accession>
<proteinExistence type="predicted"/>
<protein>
    <submittedName>
        <fullName evidence="1">Uncharacterized protein</fullName>
    </submittedName>
</protein>
<dbReference type="AlphaFoldDB" id="A0A0F9DCC1"/>
<gene>
    <name evidence="1" type="ORF">LCGC14_2216080</name>
</gene>
<comment type="caution">
    <text evidence="1">The sequence shown here is derived from an EMBL/GenBank/DDBJ whole genome shotgun (WGS) entry which is preliminary data.</text>
</comment>